<comment type="caution">
    <text evidence="2">The sequence shown here is derived from an EMBL/GenBank/DDBJ whole genome shotgun (WGS) entry which is preliminary data.</text>
</comment>
<feature type="signal peptide" evidence="1">
    <location>
        <begin position="1"/>
        <end position="25"/>
    </location>
</feature>
<keyword evidence="3" id="KW-1185">Reference proteome</keyword>
<protein>
    <recommendedName>
        <fullName evidence="4">Outer membrane protein beta-barrel domain-containing protein</fullName>
    </recommendedName>
</protein>
<evidence type="ECO:0000256" key="1">
    <source>
        <dbReference type="SAM" id="SignalP"/>
    </source>
</evidence>
<keyword evidence="1" id="KW-0732">Signal</keyword>
<dbReference type="RefSeq" id="WP_310282082.1">
    <property type="nucleotide sequence ID" value="NZ_JAVDWQ010000008.1"/>
</dbReference>
<proteinExistence type="predicted"/>
<name>A0ABU1Y9B9_9FLAO</name>
<evidence type="ECO:0008006" key="4">
    <source>
        <dbReference type="Google" id="ProtNLM"/>
    </source>
</evidence>
<dbReference type="EMBL" id="JAVDWQ010000008">
    <property type="protein sequence ID" value="MDR7210748.1"/>
    <property type="molecule type" value="Genomic_DNA"/>
</dbReference>
<evidence type="ECO:0000313" key="2">
    <source>
        <dbReference type="EMBL" id="MDR7210748.1"/>
    </source>
</evidence>
<dbReference type="Proteomes" id="UP001269081">
    <property type="component" value="Unassembled WGS sequence"/>
</dbReference>
<accession>A0ABU1Y9B9</accession>
<evidence type="ECO:0000313" key="3">
    <source>
        <dbReference type="Proteomes" id="UP001269081"/>
    </source>
</evidence>
<feature type="chain" id="PRO_5047336512" description="Outer membrane protein beta-barrel domain-containing protein" evidence="1">
    <location>
        <begin position="26"/>
        <end position="171"/>
    </location>
</feature>
<organism evidence="2 3">
    <name type="scientific">Flavobacterium piscis</name>
    <dbReference type="NCBI Taxonomy" id="1114874"/>
    <lineage>
        <taxon>Bacteria</taxon>
        <taxon>Pseudomonadati</taxon>
        <taxon>Bacteroidota</taxon>
        <taxon>Flavobacteriia</taxon>
        <taxon>Flavobacteriales</taxon>
        <taxon>Flavobacteriaceae</taxon>
        <taxon>Flavobacterium</taxon>
    </lineage>
</organism>
<sequence length="171" mass="19028">MKNLKNLRTLFFATFALAITTTISAQETSETTNYDQGFKLGFGLNGGIPTDNAYDWALGGDVRLQYDLSKRTSLTLTTGFTNLFIGDDVPDLGFIPAKAGFKAFIWEDQFYIMGEVGAGFAVTNGYDDTTFLWAPGIGYATKHIDISLRYEDYDKFDTNQIALRLAYGFKL</sequence>
<reference evidence="2 3" key="1">
    <citation type="submission" date="2023-07" db="EMBL/GenBank/DDBJ databases">
        <title>Sorghum-associated microbial communities from plants grown in Nebraska, USA.</title>
        <authorList>
            <person name="Schachtman D."/>
        </authorList>
    </citation>
    <scope>NUCLEOTIDE SEQUENCE [LARGE SCALE GENOMIC DNA]</scope>
    <source>
        <strain evidence="2 3">4129</strain>
    </source>
</reference>
<gene>
    <name evidence="2" type="ORF">J2W48_002698</name>
</gene>